<dbReference type="Pfam" id="PF05729">
    <property type="entry name" value="NACHT"/>
    <property type="match status" value="1"/>
</dbReference>
<evidence type="ECO:0000313" key="2">
    <source>
        <dbReference type="EMBL" id="MCU6686949.1"/>
    </source>
</evidence>
<evidence type="ECO:0000259" key="1">
    <source>
        <dbReference type="Pfam" id="PF05729"/>
    </source>
</evidence>
<sequence length="663" mass="78188">MLKKENEVVKEAIEKGVFPYFISHEYNRFYELVKRGQYAGAWFELRDIAELIIKFPVFLGFSCLFYEDLNLEDMRIRGIVKDLLSKSLSLGKWKEFLVKLLGYDVLKKDMPEVYHILKVVGRFVSDYRIVEWRNDMIGHGALPFEDSDDFIYDMRRLSRGIDDCLEETIEDYEKIVLRQEENVVAEISGKRICLERYIFEKEFFFDKFNSLNYNVHSLNYMNGKHLDIDNAWYRDAVKKKEIADELERYRKVQLDTRWKWEDVMNLQRLNKPEMYQDNKKLMKWLNRVMEEEPKGVFLLTMDRGMGKTAFVSSLNQLLADKYEEKLYIRAYYCSALKYRSMEEFVTEFNSLFKMEKCSGQTTVGKESRQLKWLDGKKEMAECLEDVLQCVRKERQNEALKLLFIIDGIDEIYEEGNKKNIFDFIPLRDQLAEGVYILLTSRNGDTESLSDFTQGKLAQLRKESVCAECNFTLKNNSDKKLYGRMLRGYFTEACKNSGAEGVPEEEKEAVLKKMCEEAKYRFVDFRLYVTLFKEAVKNHRNIWTIFDEKDGRKAFFAYMRQVLGEKVYHKAGRILLIIATAYCPLTVKDCVFLEEMETGGNITEILAILQMFESLLVYKRTGIAEINNHTIAECKNEKYQEAIVQEFGGLMDELVEEWIGFIES</sequence>
<dbReference type="Gene3D" id="3.40.50.300">
    <property type="entry name" value="P-loop containing nucleotide triphosphate hydrolases"/>
    <property type="match status" value="1"/>
</dbReference>
<dbReference type="Proteomes" id="UP001652431">
    <property type="component" value="Unassembled WGS sequence"/>
</dbReference>
<gene>
    <name evidence="2" type="ORF">OCV99_10385</name>
</gene>
<dbReference type="RefSeq" id="WP_262575386.1">
    <property type="nucleotide sequence ID" value="NZ_JAOQJU010000011.1"/>
</dbReference>
<comment type="caution">
    <text evidence="2">The sequence shown here is derived from an EMBL/GenBank/DDBJ whole genome shotgun (WGS) entry which is preliminary data.</text>
</comment>
<dbReference type="SUPFAM" id="SSF52540">
    <property type="entry name" value="P-loop containing nucleoside triphosphate hydrolases"/>
    <property type="match status" value="1"/>
</dbReference>
<organism evidence="2 3">
    <name type="scientific">Dorea acetigenes</name>
    <dbReference type="NCBI Taxonomy" id="2981787"/>
    <lineage>
        <taxon>Bacteria</taxon>
        <taxon>Bacillati</taxon>
        <taxon>Bacillota</taxon>
        <taxon>Clostridia</taxon>
        <taxon>Lachnospirales</taxon>
        <taxon>Lachnospiraceae</taxon>
        <taxon>Dorea</taxon>
    </lineage>
</organism>
<reference evidence="2 3" key="1">
    <citation type="journal article" date="2021" name="ISME Commun">
        <title>Automated analysis of genomic sequences facilitates high-throughput and comprehensive description of bacteria.</title>
        <authorList>
            <person name="Hitch T.C.A."/>
        </authorList>
    </citation>
    <scope>NUCLEOTIDE SEQUENCE [LARGE SCALE GENOMIC DNA]</scope>
    <source>
        <strain evidence="2 3">Sanger_03</strain>
    </source>
</reference>
<feature type="domain" description="NACHT" evidence="1">
    <location>
        <begin position="302"/>
        <end position="455"/>
    </location>
</feature>
<evidence type="ECO:0000313" key="3">
    <source>
        <dbReference type="Proteomes" id="UP001652431"/>
    </source>
</evidence>
<dbReference type="EMBL" id="JAOQJU010000011">
    <property type="protein sequence ID" value="MCU6686949.1"/>
    <property type="molecule type" value="Genomic_DNA"/>
</dbReference>
<dbReference type="InterPro" id="IPR007111">
    <property type="entry name" value="NACHT_NTPase"/>
</dbReference>
<dbReference type="InterPro" id="IPR027417">
    <property type="entry name" value="P-loop_NTPase"/>
</dbReference>
<protein>
    <submittedName>
        <fullName evidence="2">NACHT domain-containing protein</fullName>
    </submittedName>
</protein>
<proteinExistence type="predicted"/>
<accession>A0ABT2RNF2</accession>
<name>A0ABT2RNF2_9FIRM</name>
<keyword evidence="3" id="KW-1185">Reference proteome</keyword>